<evidence type="ECO:0000313" key="3">
    <source>
        <dbReference type="EMBL" id="QDU72255.1"/>
    </source>
</evidence>
<dbReference type="EMBL" id="CP036280">
    <property type="protein sequence ID" value="QDU72255.1"/>
    <property type="molecule type" value="Genomic_DNA"/>
</dbReference>
<dbReference type="PROSITE" id="PS00307">
    <property type="entry name" value="LECTIN_LEGUME_BETA"/>
    <property type="match status" value="1"/>
</dbReference>
<dbReference type="PANTHER" id="PTHR32401:SF48">
    <property type="entry name" value="LEGUME LECTIN DOMAIN-CONTAINING PROTEIN"/>
    <property type="match status" value="1"/>
</dbReference>
<evidence type="ECO:0000259" key="2">
    <source>
        <dbReference type="Pfam" id="PF00139"/>
    </source>
</evidence>
<keyword evidence="4" id="KW-1185">Reference proteome</keyword>
<dbReference type="InterPro" id="IPR019825">
    <property type="entry name" value="Lectin_legB_Mn/Ca_BS"/>
</dbReference>
<evidence type="ECO:0000313" key="4">
    <source>
        <dbReference type="Proteomes" id="UP000320386"/>
    </source>
</evidence>
<name>A0A518BZ62_9BACT</name>
<sequence precursor="true">MSIRRIPVVAALLAATTLSTASADLVQFDDFADTTGLTLNGSATTTSTADGTVLRLTPAASGRGGSVFSSTTVDADEFATFFRFRITDPGGATFDNNNEPGADGIVFVVQSISNSQGGAGGGIGYSGIDQSVGVEFDTWGNNSLNDPSQSHAGIITNGSVNHGPGSPFTVSQSSPEWDDGDIFNVWIDYDGDDLRVSWSAGSIPRPTTPQLVRAIDIPALLGQQTGFVGFTAGTGAAWANHDILEWRYTPTIPEPATTALLLTAGALTLTRRR</sequence>
<dbReference type="OrthoDB" id="283370at2"/>
<dbReference type="PANTHER" id="PTHR32401">
    <property type="entry name" value="CONCANAVALIN A-LIKE LECTIN FAMILY PROTEIN"/>
    <property type="match status" value="1"/>
</dbReference>
<keyword evidence="3" id="KW-0430">Lectin</keyword>
<organism evidence="3 4">
    <name type="scientific">Mucisphaera calidilacus</name>
    <dbReference type="NCBI Taxonomy" id="2527982"/>
    <lineage>
        <taxon>Bacteria</taxon>
        <taxon>Pseudomonadati</taxon>
        <taxon>Planctomycetota</taxon>
        <taxon>Phycisphaerae</taxon>
        <taxon>Phycisphaerales</taxon>
        <taxon>Phycisphaeraceae</taxon>
        <taxon>Mucisphaera</taxon>
    </lineage>
</organism>
<gene>
    <name evidence="3" type="ORF">Pan265_21190</name>
</gene>
<dbReference type="InterPro" id="IPR050258">
    <property type="entry name" value="Leguminous_Lectin"/>
</dbReference>
<feature type="domain" description="Legume lectin" evidence="2">
    <location>
        <begin position="27"/>
        <end position="255"/>
    </location>
</feature>
<reference evidence="3 4" key="1">
    <citation type="submission" date="2019-02" db="EMBL/GenBank/DDBJ databases">
        <title>Deep-cultivation of Planctomycetes and their phenomic and genomic characterization uncovers novel biology.</title>
        <authorList>
            <person name="Wiegand S."/>
            <person name="Jogler M."/>
            <person name="Boedeker C."/>
            <person name="Pinto D."/>
            <person name="Vollmers J."/>
            <person name="Rivas-Marin E."/>
            <person name="Kohn T."/>
            <person name="Peeters S.H."/>
            <person name="Heuer A."/>
            <person name="Rast P."/>
            <person name="Oberbeckmann S."/>
            <person name="Bunk B."/>
            <person name="Jeske O."/>
            <person name="Meyerdierks A."/>
            <person name="Storesund J.E."/>
            <person name="Kallscheuer N."/>
            <person name="Luecker S."/>
            <person name="Lage O.M."/>
            <person name="Pohl T."/>
            <person name="Merkel B.J."/>
            <person name="Hornburger P."/>
            <person name="Mueller R.-W."/>
            <person name="Bruemmer F."/>
            <person name="Labrenz M."/>
            <person name="Spormann A.M."/>
            <person name="Op den Camp H."/>
            <person name="Overmann J."/>
            <person name="Amann R."/>
            <person name="Jetten M.S.M."/>
            <person name="Mascher T."/>
            <person name="Medema M.H."/>
            <person name="Devos D.P."/>
            <person name="Kaster A.-K."/>
            <person name="Ovreas L."/>
            <person name="Rohde M."/>
            <person name="Galperin M.Y."/>
            <person name="Jogler C."/>
        </authorList>
    </citation>
    <scope>NUCLEOTIDE SEQUENCE [LARGE SCALE GENOMIC DNA]</scope>
    <source>
        <strain evidence="3 4">Pan265</strain>
    </source>
</reference>
<dbReference type="GO" id="GO:0030246">
    <property type="term" value="F:carbohydrate binding"/>
    <property type="evidence" value="ECO:0007669"/>
    <property type="project" value="UniProtKB-KW"/>
</dbReference>
<dbReference type="KEGG" id="mcad:Pan265_21190"/>
<dbReference type="InterPro" id="IPR013424">
    <property type="entry name" value="Ice-binding_C"/>
</dbReference>
<dbReference type="InterPro" id="IPR001220">
    <property type="entry name" value="Legume_lectin_dom"/>
</dbReference>
<proteinExistence type="predicted"/>
<feature type="chain" id="PRO_5021796250" evidence="1">
    <location>
        <begin position="24"/>
        <end position="273"/>
    </location>
</feature>
<protein>
    <submittedName>
        <fullName evidence="3">Legume lectin domain protein</fullName>
    </submittedName>
</protein>
<dbReference type="AlphaFoldDB" id="A0A518BZ62"/>
<dbReference type="RefSeq" id="WP_145446425.1">
    <property type="nucleotide sequence ID" value="NZ_CP036280.1"/>
</dbReference>
<feature type="signal peptide" evidence="1">
    <location>
        <begin position="1"/>
        <end position="23"/>
    </location>
</feature>
<dbReference type="Proteomes" id="UP000320386">
    <property type="component" value="Chromosome"/>
</dbReference>
<dbReference type="InterPro" id="IPR013320">
    <property type="entry name" value="ConA-like_dom_sf"/>
</dbReference>
<evidence type="ECO:0000256" key="1">
    <source>
        <dbReference type="SAM" id="SignalP"/>
    </source>
</evidence>
<dbReference type="NCBIfam" id="TIGR02595">
    <property type="entry name" value="PEP_CTERM"/>
    <property type="match status" value="1"/>
</dbReference>
<dbReference type="CDD" id="cd01951">
    <property type="entry name" value="lectin_L-type"/>
    <property type="match status" value="1"/>
</dbReference>
<dbReference type="Gene3D" id="2.60.120.200">
    <property type="match status" value="1"/>
</dbReference>
<keyword evidence="1" id="KW-0732">Signal</keyword>
<dbReference type="Pfam" id="PF00139">
    <property type="entry name" value="Lectin_legB"/>
    <property type="match status" value="1"/>
</dbReference>
<dbReference type="SUPFAM" id="SSF49899">
    <property type="entry name" value="Concanavalin A-like lectins/glucanases"/>
    <property type="match status" value="1"/>
</dbReference>
<dbReference type="InterPro" id="IPR056573">
    <property type="entry name" value="Lectin_L-type_dom"/>
</dbReference>
<accession>A0A518BZ62</accession>